<keyword evidence="3" id="KW-1185">Reference proteome</keyword>
<dbReference type="NCBIfam" id="NF041644">
    <property type="entry name" value="CBO0543_fam"/>
    <property type="match status" value="1"/>
</dbReference>
<sequence length="170" mass="20927">MGYKIEKRIEISTWVITSILLLLFLPRKRLREAVPLFLFKQFMTWFFGLMVVETGKIKYPFRLFFKNATKSSFTFEYFVYPSLCALFNLYYPENRNRGIKFLYYFANTSLLTVLEFFIEKYTKLITYNKWGWYWSFSSIWVTYYISRVFHNWFFKVPADNKEINEKYVNR</sequence>
<proteinExistence type="predicted"/>
<keyword evidence="1" id="KW-0472">Membrane</keyword>
<name>A0A0Q3QJV2_9BACI</name>
<comment type="caution">
    <text evidence="2">The sequence shown here is derived from an EMBL/GenBank/DDBJ whole genome shotgun (WGS) entry which is preliminary data.</text>
</comment>
<feature type="transmembrane region" description="Helical" evidence="1">
    <location>
        <begin position="102"/>
        <end position="118"/>
    </location>
</feature>
<dbReference type="InterPro" id="IPR048147">
    <property type="entry name" value="CBO0543-like"/>
</dbReference>
<gene>
    <name evidence="2" type="ORF">AN957_04155</name>
</gene>
<feature type="transmembrane region" description="Helical" evidence="1">
    <location>
        <begin position="33"/>
        <end position="52"/>
    </location>
</feature>
<dbReference type="PATRIC" id="fig|1637975.4.peg.512"/>
<reference evidence="2 3" key="1">
    <citation type="submission" date="2015-09" db="EMBL/GenBank/DDBJ databases">
        <title>Genome sequencing project for genomic taxonomy and phylogenomics of Bacillus-like bacteria.</title>
        <authorList>
            <person name="Liu B."/>
            <person name="Wang J."/>
            <person name="Zhu Y."/>
            <person name="Liu G."/>
            <person name="Chen Q."/>
            <person name="Chen Z."/>
            <person name="Lan J."/>
            <person name="Che J."/>
            <person name="Ge C."/>
            <person name="Shi H."/>
            <person name="Pan Z."/>
            <person name="Liu X."/>
        </authorList>
    </citation>
    <scope>NUCLEOTIDE SEQUENCE [LARGE SCALE GENOMIC DNA]</scope>
    <source>
        <strain evidence="2 3">FJAT-18043</strain>
    </source>
</reference>
<dbReference type="AlphaFoldDB" id="A0A0Q3QJV2"/>
<keyword evidence="1" id="KW-0812">Transmembrane</keyword>
<dbReference type="Proteomes" id="UP000050996">
    <property type="component" value="Unassembled WGS sequence"/>
</dbReference>
<feature type="transmembrane region" description="Helical" evidence="1">
    <location>
        <begin position="73"/>
        <end position="90"/>
    </location>
</feature>
<dbReference type="STRING" id="1637975.AN957_04155"/>
<keyword evidence="1" id="KW-1133">Transmembrane helix</keyword>
<dbReference type="EMBL" id="LJIX01000006">
    <property type="protein sequence ID" value="KQL17878.1"/>
    <property type="molecule type" value="Genomic_DNA"/>
</dbReference>
<evidence type="ECO:0000313" key="3">
    <source>
        <dbReference type="Proteomes" id="UP000050996"/>
    </source>
</evidence>
<dbReference type="RefSeq" id="WP_053479159.1">
    <property type="nucleotide sequence ID" value="NZ_CP041305.1"/>
</dbReference>
<protein>
    <submittedName>
        <fullName evidence="2">Uncharacterized protein</fullName>
    </submittedName>
</protein>
<feature type="transmembrane region" description="Helical" evidence="1">
    <location>
        <begin position="130"/>
        <end position="146"/>
    </location>
</feature>
<organism evidence="2 3">
    <name type="scientific">Cytobacillus solani</name>
    <dbReference type="NCBI Taxonomy" id="1637975"/>
    <lineage>
        <taxon>Bacteria</taxon>
        <taxon>Bacillati</taxon>
        <taxon>Bacillota</taxon>
        <taxon>Bacilli</taxon>
        <taxon>Bacillales</taxon>
        <taxon>Bacillaceae</taxon>
        <taxon>Cytobacillus</taxon>
    </lineage>
</organism>
<evidence type="ECO:0000313" key="2">
    <source>
        <dbReference type="EMBL" id="KQL17878.1"/>
    </source>
</evidence>
<evidence type="ECO:0000256" key="1">
    <source>
        <dbReference type="SAM" id="Phobius"/>
    </source>
</evidence>
<accession>A0A0Q3QJV2</accession>